<evidence type="ECO:0000256" key="1">
    <source>
        <dbReference type="ARBA" id="ARBA00022603"/>
    </source>
</evidence>
<dbReference type="Gene3D" id="3.40.50.150">
    <property type="entry name" value="Vaccinia Virus protein VP39"/>
    <property type="match status" value="1"/>
</dbReference>
<dbReference type="Pfam" id="PF01555">
    <property type="entry name" value="N6_N4_Mtase"/>
    <property type="match status" value="1"/>
</dbReference>
<dbReference type="GO" id="GO:0003677">
    <property type="term" value="F:DNA binding"/>
    <property type="evidence" value="ECO:0007669"/>
    <property type="project" value="InterPro"/>
</dbReference>
<dbReference type="AlphaFoldDB" id="A0A166AJQ4"/>
<dbReference type="InterPro" id="IPR002941">
    <property type="entry name" value="DNA_methylase_N4/N6"/>
</dbReference>
<dbReference type="RefSeq" id="WP_063720411.1">
    <property type="nucleotide sequence ID" value="NZ_LT985127.1"/>
</dbReference>
<evidence type="ECO:0000313" key="5">
    <source>
        <dbReference type="Proteomes" id="UP000077428"/>
    </source>
</evidence>
<dbReference type="PATRIC" id="fig|66851.6.peg.1430"/>
<evidence type="ECO:0000313" key="4">
    <source>
        <dbReference type="EMBL" id="KZX12122.1"/>
    </source>
</evidence>
<organism evidence="4 5">
    <name type="scientific">Methanobrevibacter oralis</name>
    <dbReference type="NCBI Taxonomy" id="66851"/>
    <lineage>
        <taxon>Archaea</taxon>
        <taxon>Methanobacteriati</taxon>
        <taxon>Methanobacteriota</taxon>
        <taxon>Methanomada group</taxon>
        <taxon>Methanobacteria</taxon>
        <taxon>Methanobacteriales</taxon>
        <taxon>Methanobacteriaceae</taxon>
        <taxon>Methanobrevibacter</taxon>
    </lineage>
</organism>
<keyword evidence="1 4" id="KW-0489">Methyltransferase</keyword>
<protein>
    <submittedName>
        <fullName evidence="4">DNA methylase</fullName>
    </submittedName>
</protein>
<keyword evidence="2" id="KW-0808">Transferase</keyword>
<dbReference type="STRING" id="66851.MBORA_13130"/>
<dbReference type="Proteomes" id="UP000077428">
    <property type="component" value="Unassembled WGS sequence"/>
</dbReference>
<accession>A0A166AJQ4</accession>
<dbReference type="SUPFAM" id="SSF53335">
    <property type="entry name" value="S-adenosyl-L-methionine-dependent methyltransferases"/>
    <property type="match status" value="1"/>
</dbReference>
<evidence type="ECO:0000256" key="2">
    <source>
        <dbReference type="ARBA" id="ARBA00022679"/>
    </source>
</evidence>
<evidence type="ECO:0000259" key="3">
    <source>
        <dbReference type="Pfam" id="PF01555"/>
    </source>
</evidence>
<reference evidence="5" key="1">
    <citation type="journal article" date="2016" name="Genome Announc.">
        <title>Draft Genome Sequences of Methanobrevibacter curvatus DSM11111, Methanobrevibacter cuticularis DSM11139, Methanobrevibacter filiformis DSM11501, and Methanobrevibacter oralis DSM7256.</title>
        <authorList>
            <person name="Poehlein A."/>
            <person name="Seedorf H."/>
        </authorList>
    </citation>
    <scope>NUCLEOTIDE SEQUENCE [LARGE SCALE GENOMIC DNA]</scope>
    <source>
        <strain evidence="5">DSM 7256 / JCM 30027 / ZR</strain>
    </source>
</reference>
<proteinExistence type="predicted"/>
<feature type="domain" description="DNA methylase N-4/N-6" evidence="3">
    <location>
        <begin position="6"/>
        <end position="120"/>
    </location>
</feature>
<dbReference type="InterPro" id="IPR029063">
    <property type="entry name" value="SAM-dependent_MTases_sf"/>
</dbReference>
<name>A0A166AJQ4_METOA</name>
<gene>
    <name evidence="4" type="ORF">MBORA_13130</name>
</gene>
<dbReference type="GO" id="GO:0032259">
    <property type="term" value="P:methylation"/>
    <property type="evidence" value="ECO:0007669"/>
    <property type="project" value="UniProtKB-KW"/>
</dbReference>
<keyword evidence="5" id="KW-1185">Reference proteome</keyword>
<dbReference type="GO" id="GO:0008170">
    <property type="term" value="F:N-methyltransferase activity"/>
    <property type="evidence" value="ECO:0007669"/>
    <property type="project" value="InterPro"/>
</dbReference>
<sequence>MAFKKNNKGDIKLVQKNYEFFNTSTEEIIEEYKIPYRNIIDFTNTSDGTKDLKNIFGEKKYFEYPKPIKLIEHFVDISLNESDIILDFFSGSATTANAVMKLNSKKFKRNKFIMVQIPEETGENSNAYEDGYETICEIGKERIRRAGDKIVEESGNKDLDIGFKVFKLDSSNLKKWDPDYNNVQQSLIIDNIKEGRSNEDLVYEIMLKSEYGIDLTFPIEEINNIYSVGFGALVFCLDNNITREITGEIIKLTKNASKSRVVFKDSGFKSDVDKTNIKEILLRTNNIKEFITI</sequence>
<dbReference type="EMBL" id="LWMU01000075">
    <property type="protein sequence ID" value="KZX12122.1"/>
    <property type="molecule type" value="Genomic_DNA"/>
</dbReference>
<comment type="caution">
    <text evidence="4">The sequence shown here is derived from an EMBL/GenBank/DDBJ whole genome shotgun (WGS) entry which is preliminary data.</text>
</comment>